<dbReference type="EMBL" id="MU865709">
    <property type="protein sequence ID" value="KAK4220572.1"/>
    <property type="molecule type" value="Genomic_DNA"/>
</dbReference>
<comment type="caution">
    <text evidence="2">The sequence shown here is derived from an EMBL/GenBank/DDBJ whole genome shotgun (WGS) entry which is preliminary data.</text>
</comment>
<dbReference type="PANTHER" id="PTHR35391:SF7">
    <property type="entry name" value="C2H2-TYPE DOMAIN-CONTAINING PROTEIN"/>
    <property type="match status" value="1"/>
</dbReference>
<feature type="compositionally biased region" description="Basic and acidic residues" evidence="1">
    <location>
        <begin position="339"/>
        <end position="371"/>
    </location>
</feature>
<evidence type="ECO:0000256" key="1">
    <source>
        <dbReference type="SAM" id="MobiDB-lite"/>
    </source>
</evidence>
<feature type="region of interest" description="Disordered" evidence="1">
    <location>
        <begin position="334"/>
        <end position="371"/>
    </location>
</feature>
<reference evidence="2" key="2">
    <citation type="submission" date="2023-05" db="EMBL/GenBank/DDBJ databases">
        <authorList>
            <consortium name="Lawrence Berkeley National Laboratory"/>
            <person name="Steindorff A."/>
            <person name="Hensen N."/>
            <person name="Bonometti L."/>
            <person name="Westerberg I."/>
            <person name="Brannstrom I.O."/>
            <person name="Guillou S."/>
            <person name="Cros-Aarteil S."/>
            <person name="Calhoun S."/>
            <person name="Haridas S."/>
            <person name="Kuo A."/>
            <person name="Mondo S."/>
            <person name="Pangilinan J."/>
            <person name="Riley R."/>
            <person name="Labutti K."/>
            <person name="Andreopoulos B."/>
            <person name="Lipzen A."/>
            <person name="Chen C."/>
            <person name="Yanf M."/>
            <person name="Daum C."/>
            <person name="Ng V."/>
            <person name="Clum A."/>
            <person name="Ohm R."/>
            <person name="Martin F."/>
            <person name="Silar P."/>
            <person name="Natvig D."/>
            <person name="Lalanne C."/>
            <person name="Gautier V."/>
            <person name="Ament-Velasquez S.L."/>
            <person name="Kruys A."/>
            <person name="Hutchinson M.I."/>
            <person name="Powell A.J."/>
            <person name="Barry K."/>
            <person name="Miller A.N."/>
            <person name="Grigoriev I.V."/>
            <person name="Debuchy R."/>
            <person name="Gladieux P."/>
            <person name="Thoren M.H."/>
            <person name="Johannesson H."/>
        </authorList>
    </citation>
    <scope>NUCLEOTIDE SEQUENCE</scope>
    <source>
        <strain evidence="2">CBS 990.96</strain>
    </source>
</reference>
<evidence type="ECO:0000313" key="3">
    <source>
        <dbReference type="Proteomes" id="UP001301958"/>
    </source>
</evidence>
<organism evidence="2 3">
    <name type="scientific">Podospora fimiseda</name>
    <dbReference type="NCBI Taxonomy" id="252190"/>
    <lineage>
        <taxon>Eukaryota</taxon>
        <taxon>Fungi</taxon>
        <taxon>Dikarya</taxon>
        <taxon>Ascomycota</taxon>
        <taxon>Pezizomycotina</taxon>
        <taxon>Sordariomycetes</taxon>
        <taxon>Sordariomycetidae</taxon>
        <taxon>Sordariales</taxon>
        <taxon>Podosporaceae</taxon>
        <taxon>Podospora</taxon>
    </lineage>
</organism>
<evidence type="ECO:0008006" key="4">
    <source>
        <dbReference type="Google" id="ProtNLM"/>
    </source>
</evidence>
<accession>A0AAN6YQM0</accession>
<evidence type="ECO:0000313" key="2">
    <source>
        <dbReference type="EMBL" id="KAK4220572.1"/>
    </source>
</evidence>
<dbReference type="AlphaFoldDB" id="A0AAN6YQM0"/>
<gene>
    <name evidence="2" type="ORF">QBC38DRAFT_186495</name>
</gene>
<dbReference type="PANTHER" id="PTHR35391">
    <property type="entry name" value="C2H2-TYPE DOMAIN-CONTAINING PROTEIN-RELATED"/>
    <property type="match status" value="1"/>
</dbReference>
<sequence>MLETALICCQGLLKGLRFVPDVRIESMDWIQQALQSRDDSSRSLKHYVAYVQDIFPKLNNSTLIDRLARTIRLRRQYLQYIREHKNENSLLDSTSQPGRDPRTVSESREQDRETSPLDQIKRAGCSKTDCEECGSSDSRDSLQDSSAWPVEFPRLLTVKDEHSDSFITKCPICDEIQNIECDLKWRKHVLGDLRAYVCTFGNPECYFRLFNNSRAWMEHELQSHRLQWVCPFIICNNSEPLLSAEKFRHHILEHPEVGGETPANTIEVLEAASRYPAQLIAPRDCPFCDDWEQIQTKEQSPSPMPNKPVTVSTDEFRRHVSRHMEHLVLSTMSITTSRNNDEKSSGQVESGKDEEKPVVQTKEITDTKEEPSATQVHLNLIDDSFTIALGKTSKGGYRVLNDPAARYQRQNVIENPRVLKIQCESREIVHGGFSDDSDKYATLLVYDIHLHSTKRSRRIISATVQFEFSSSEPGRPNPRVHAIAPKTWSLSPSTQEETTMVGGELNASMPDMIANVGATAKWEESVSRTTNDQAQVTGLVSSDEYGRPVIAEWRLHENSSIRSGVPSFLRCAILLERSHEGLFECKVTIDVNTDWKTKVERLLRPTPRDDPMLFNPEMDPTNNLRKAGYDMDNLGRIDLHNEFAAIQFSTAFVPGKKLGE</sequence>
<feature type="compositionally biased region" description="Basic and acidic residues" evidence="1">
    <location>
        <begin position="99"/>
        <end position="119"/>
    </location>
</feature>
<feature type="region of interest" description="Disordered" evidence="1">
    <location>
        <begin position="89"/>
        <end position="119"/>
    </location>
</feature>
<protein>
    <recommendedName>
        <fullName evidence="4">C2H2-type domain-containing protein</fullName>
    </recommendedName>
</protein>
<keyword evidence="3" id="KW-1185">Reference proteome</keyword>
<dbReference type="Proteomes" id="UP001301958">
    <property type="component" value="Unassembled WGS sequence"/>
</dbReference>
<reference evidence="2" key="1">
    <citation type="journal article" date="2023" name="Mol. Phylogenet. Evol.">
        <title>Genome-scale phylogeny and comparative genomics of the fungal order Sordariales.</title>
        <authorList>
            <person name="Hensen N."/>
            <person name="Bonometti L."/>
            <person name="Westerberg I."/>
            <person name="Brannstrom I.O."/>
            <person name="Guillou S."/>
            <person name="Cros-Aarteil S."/>
            <person name="Calhoun S."/>
            <person name="Haridas S."/>
            <person name="Kuo A."/>
            <person name="Mondo S."/>
            <person name="Pangilinan J."/>
            <person name="Riley R."/>
            <person name="LaButti K."/>
            <person name="Andreopoulos B."/>
            <person name="Lipzen A."/>
            <person name="Chen C."/>
            <person name="Yan M."/>
            <person name="Daum C."/>
            <person name="Ng V."/>
            <person name="Clum A."/>
            <person name="Steindorff A."/>
            <person name="Ohm R.A."/>
            <person name="Martin F."/>
            <person name="Silar P."/>
            <person name="Natvig D.O."/>
            <person name="Lalanne C."/>
            <person name="Gautier V."/>
            <person name="Ament-Velasquez S.L."/>
            <person name="Kruys A."/>
            <person name="Hutchinson M.I."/>
            <person name="Powell A.J."/>
            <person name="Barry K."/>
            <person name="Miller A.N."/>
            <person name="Grigoriev I.V."/>
            <person name="Debuchy R."/>
            <person name="Gladieux P."/>
            <person name="Hiltunen Thoren M."/>
            <person name="Johannesson H."/>
        </authorList>
    </citation>
    <scope>NUCLEOTIDE SEQUENCE</scope>
    <source>
        <strain evidence="2">CBS 990.96</strain>
    </source>
</reference>
<name>A0AAN6YQM0_9PEZI</name>
<proteinExistence type="predicted"/>